<reference evidence="3 4" key="1">
    <citation type="submission" date="2016-03" db="EMBL/GenBank/DDBJ databases">
        <authorList>
            <person name="Ploux O."/>
        </authorList>
    </citation>
    <scope>NUCLEOTIDE SEQUENCE [LARGE SCALE GENOMIC DNA]</scope>
    <source>
        <strain evidence="3 4">R-45363</strain>
    </source>
</reference>
<keyword evidence="1" id="KW-1133">Transmembrane helix</keyword>
<protein>
    <recommendedName>
        <fullName evidence="5">Secreted protein</fullName>
    </recommendedName>
</protein>
<evidence type="ECO:0000313" key="4">
    <source>
        <dbReference type="Proteomes" id="UP000078090"/>
    </source>
</evidence>
<name>A0A177MES7_METMH</name>
<organism evidence="3 4">
    <name type="scientific">Methylomonas methanica</name>
    <dbReference type="NCBI Taxonomy" id="421"/>
    <lineage>
        <taxon>Bacteria</taxon>
        <taxon>Pseudomonadati</taxon>
        <taxon>Pseudomonadota</taxon>
        <taxon>Gammaproteobacteria</taxon>
        <taxon>Methylococcales</taxon>
        <taxon>Methylococcaceae</taxon>
        <taxon>Methylomonas</taxon>
    </lineage>
</organism>
<dbReference type="RefSeq" id="WP_064008846.1">
    <property type="nucleotide sequence ID" value="NZ_LUUG01000073.1"/>
</dbReference>
<keyword evidence="1" id="KW-0812">Transmembrane</keyword>
<dbReference type="OrthoDB" id="5572266at2"/>
<evidence type="ECO:0008006" key="5">
    <source>
        <dbReference type="Google" id="ProtNLM"/>
    </source>
</evidence>
<evidence type="ECO:0000313" key="3">
    <source>
        <dbReference type="EMBL" id="OAI04266.1"/>
    </source>
</evidence>
<keyword evidence="1" id="KW-0472">Membrane</keyword>
<dbReference type="Proteomes" id="UP000078090">
    <property type="component" value="Unassembled WGS sequence"/>
</dbReference>
<evidence type="ECO:0000256" key="1">
    <source>
        <dbReference type="SAM" id="Phobius"/>
    </source>
</evidence>
<dbReference type="AlphaFoldDB" id="A0A177MES7"/>
<feature type="chain" id="PRO_5008068000" description="Secreted protein" evidence="2">
    <location>
        <begin position="20"/>
        <end position="236"/>
    </location>
</feature>
<evidence type="ECO:0000256" key="2">
    <source>
        <dbReference type="SAM" id="SignalP"/>
    </source>
</evidence>
<gene>
    <name evidence="3" type="ORF">A1332_14985</name>
</gene>
<accession>A0A177MES7</accession>
<comment type="caution">
    <text evidence="3">The sequence shown here is derived from an EMBL/GenBank/DDBJ whole genome shotgun (WGS) entry which is preliminary data.</text>
</comment>
<proteinExistence type="predicted"/>
<dbReference type="EMBL" id="LUUG01000073">
    <property type="protein sequence ID" value="OAI04266.1"/>
    <property type="molecule type" value="Genomic_DNA"/>
</dbReference>
<feature type="transmembrane region" description="Helical" evidence="1">
    <location>
        <begin position="208"/>
        <end position="230"/>
    </location>
</feature>
<sequence>MKILSALLATFLYSANATAALEFTFSGNFVNFTNGNFSGQLSFNPFSPTESIFFPATPEESGSLRLSYALSNPLSVQVNSQAFTIDNDSVVVNIVDNATSTTDDLIAAHGFTGHVNAGIYDLLTLSMESSNNQYDANGLVSGAEFSVTAFFDHNLLDGNDLENPNFQGVFGLPDPSYLVFEINRKLGESADYRGAGIISDSNIREIPVLGPVPLPGAVWLFGSVIAGFGFRMRKQA</sequence>
<feature type="signal peptide" evidence="2">
    <location>
        <begin position="1"/>
        <end position="19"/>
    </location>
</feature>
<keyword evidence="2" id="KW-0732">Signal</keyword>